<dbReference type="AlphaFoldDB" id="A0AA88D6K0"/>
<feature type="compositionally biased region" description="Pro residues" evidence="1">
    <location>
        <begin position="11"/>
        <end position="21"/>
    </location>
</feature>
<accession>A0AA88D6K0</accession>
<feature type="compositionally biased region" description="Basic and acidic residues" evidence="1">
    <location>
        <begin position="1"/>
        <end position="10"/>
    </location>
</feature>
<evidence type="ECO:0000256" key="1">
    <source>
        <dbReference type="SAM" id="MobiDB-lite"/>
    </source>
</evidence>
<sequence>MTKSTSKPEPKNPNPPVPSLPSPKQHRRNPKIQICKSHCRRHRSNTDETLKSKFASAIVAATRATLTKLGKCPCSLVAVVIQSSHVAIWFQAPSHFVPVTLLSQSWLPRSPSHFAVARTVFAKKTMRRPKSGKGSCQARTEISWRG</sequence>
<proteinExistence type="predicted"/>
<evidence type="ECO:0000313" key="3">
    <source>
        <dbReference type="Proteomes" id="UP001187192"/>
    </source>
</evidence>
<comment type="caution">
    <text evidence="2">The sequence shown here is derived from an EMBL/GenBank/DDBJ whole genome shotgun (WGS) entry which is preliminary data.</text>
</comment>
<name>A0AA88D6K0_FICCA</name>
<organism evidence="2 3">
    <name type="scientific">Ficus carica</name>
    <name type="common">Common fig</name>
    <dbReference type="NCBI Taxonomy" id="3494"/>
    <lineage>
        <taxon>Eukaryota</taxon>
        <taxon>Viridiplantae</taxon>
        <taxon>Streptophyta</taxon>
        <taxon>Embryophyta</taxon>
        <taxon>Tracheophyta</taxon>
        <taxon>Spermatophyta</taxon>
        <taxon>Magnoliopsida</taxon>
        <taxon>eudicotyledons</taxon>
        <taxon>Gunneridae</taxon>
        <taxon>Pentapetalae</taxon>
        <taxon>rosids</taxon>
        <taxon>fabids</taxon>
        <taxon>Rosales</taxon>
        <taxon>Moraceae</taxon>
        <taxon>Ficeae</taxon>
        <taxon>Ficus</taxon>
    </lineage>
</organism>
<feature type="region of interest" description="Disordered" evidence="1">
    <location>
        <begin position="1"/>
        <end position="29"/>
    </location>
</feature>
<gene>
    <name evidence="2" type="ORF">TIFTF001_013987</name>
</gene>
<dbReference type="EMBL" id="BTGU01000019">
    <property type="protein sequence ID" value="GMN44786.1"/>
    <property type="molecule type" value="Genomic_DNA"/>
</dbReference>
<keyword evidence="3" id="KW-1185">Reference proteome</keyword>
<reference evidence="2" key="1">
    <citation type="submission" date="2023-07" db="EMBL/GenBank/DDBJ databases">
        <title>draft genome sequence of fig (Ficus carica).</title>
        <authorList>
            <person name="Takahashi T."/>
            <person name="Nishimura K."/>
        </authorList>
    </citation>
    <scope>NUCLEOTIDE SEQUENCE</scope>
</reference>
<protein>
    <submittedName>
        <fullName evidence="2">Uncharacterized protein</fullName>
    </submittedName>
</protein>
<dbReference type="Proteomes" id="UP001187192">
    <property type="component" value="Unassembled WGS sequence"/>
</dbReference>
<evidence type="ECO:0000313" key="2">
    <source>
        <dbReference type="EMBL" id="GMN44786.1"/>
    </source>
</evidence>